<evidence type="ECO:0000313" key="2">
    <source>
        <dbReference type="EMBL" id="QEA38898.1"/>
    </source>
</evidence>
<organism evidence="2 3">
    <name type="scientific">Pistricoccus aurantiacus</name>
    <dbReference type="NCBI Taxonomy" id="1883414"/>
    <lineage>
        <taxon>Bacteria</taxon>
        <taxon>Pseudomonadati</taxon>
        <taxon>Pseudomonadota</taxon>
        <taxon>Gammaproteobacteria</taxon>
        <taxon>Oceanospirillales</taxon>
        <taxon>Halomonadaceae</taxon>
        <taxon>Pistricoccus</taxon>
    </lineage>
</organism>
<accession>A0A5B8SVW2</accession>
<protein>
    <submittedName>
        <fullName evidence="2">DUF2183 domain-containing protein</fullName>
    </submittedName>
</protein>
<dbReference type="RefSeq" id="WP_147183954.1">
    <property type="nucleotide sequence ID" value="NZ_CP042382.1"/>
</dbReference>
<feature type="domain" description="Phosphatidate phosphatase APP1 catalytic" evidence="1">
    <location>
        <begin position="157"/>
        <end position="312"/>
    </location>
</feature>
<dbReference type="PANTHER" id="PTHR28208">
    <property type="entry name" value="PHOSPHATIDATE PHOSPHATASE APP1"/>
    <property type="match status" value="1"/>
</dbReference>
<dbReference type="InterPro" id="IPR019236">
    <property type="entry name" value="APP1_cat"/>
</dbReference>
<dbReference type="GO" id="GO:0008195">
    <property type="term" value="F:phosphatidate phosphatase activity"/>
    <property type="evidence" value="ECO:0007669"/>
    <property type="project" value="InterPro"/>
</dbReference>
<sequence>MVSRRTPGRALRKLLHVATKPMKADHGRGGVVVQAYRGYGSAQEIYVLGRVFRQPGFGQSLAEGSLLRDLVDLLRRTLRWGVGNAQVTLKLNDSKLTVSTGKDGYFDIHMKLDTPLDNEKSWHRATLEVAIEHAKRQPDTIETQAEIYVPPASADLVVISDIDDTVMYTGVANKFKMIYRLFFETAERRTAFPGVATFYQALFEGPDGNRDRPMLYVSRGPWGIYEVLEAFFQRNHIPVGPILFLRDWGMTLQNPLPRQAVDHKRKLIEQMLALYDDLPFVLIGDSGQHDPEVYVQIVEQYPGRIRAIYIRNINHDESRDAAIARLADQVAKNDCELLLAKSSQQMASHASELGLIAPESVERVRARSYKEAQRPI</sequence>
<keyword evidence="3" id="KW-1185">Reference proteome</keyword>
<evidence type="ECO:0000259" key="1">
    <source>
        <dbReference type="Pfam" id="PF09949"/>
    </source>
</evidence>
<reference evidence="2 3" key="1">
    <citation type="submission" date="2019-06" db="EMBL/GenBank/DDBJ databases">
        <title>Genome analyses of bacteria isolated from kimchi.</title>
        <authorList>
            <person name="Lee S."/>
            <person name="Ahn S."/>
            <person name="Roh S."/>
        </authorList>
    </citation>
    <scope>NUCLEOTIDE SEQUENCE [LARGE SCALE GENOMIC DNA]</scope>
    <source>
        <strain evidence="2 3">CBA4606</strain>
    </source>
</reference>
<dbReference type="Pfam" id="PF09949">
    <property type="entry name" value="APP1_cat"/>
    <property type="match status" value="1"/>
</dbReference>
<dbReference type="OrthoDB" id="9789875at2"/>
<evidence type="ECO:0000313" key="3">
    <source>
        <dbReference type="Proteomes" id="UP000321272"/>
    </source>
</evidence>
<name>A0A5B8SVW2_9GAMM</name>
<dbReference type="InterPro" id="IPR052935">
    <property type="entry name" value="Mg2+_PAP"/>
</dbReference>
<gene>
    <name evidence="2" type="ORF">FGL86_07305</name>
</gene>
<dbReference type="EMBL" id="CP042382">
    <property type="protein sequence ID" value="QEA38898.1"/>
    <property type="molecule type" value="Genomic_DNA"/>
</dbReference>
<proteinExistence type="predicted"/>
<dbReference type="PANTHER" id="PTHR28208:SF3">
    <property type="entry name" value="PHOSPHATIDATE PHOSPHATASE APP1"/>
    <property type="match status" value="1"/>
</dbReference>
<dbReference type="AlphaFoldDB" id="A0A5B8SVW2"/>
<dbReference type="KEGG" id="paur:FGL86_07305"/>
<dbReference type="Proteomes" id="UP000321272">
    <property type="component" value="Chromosome"/>
</dbReference>